<evidence type="ECO:0000256" key="1">
    <source>
        <dbReference type="SAM" id="Phobius"/>
    </source>
</evidence>
<feature type="transmembrane region" description="Helical" evidence="1">
    <location>
        <begin position="114"/>
        <end position="133"/>
    </location>
</feature>
<organism evidence="2">
    <name type="scientific">bioreactor metagenome</name>
    <dbReference type="NCBI Taxonomy" id="1076179"/>
    <lineage>
        <taxon>unclassified sequences</taxon>
        <taxon>metagenomes</taxon>
        <taxon>ecological metagenomes</taxon>
    </lineage>
</organism>
<accession>A0A645CF84</accession>
<sequence length="157" mass="18010">MKEVSRLNFTVGVDTIDQCMDLLQKKTKPYDLPRIDIVPYKQFSEGMLLRIKGDNVMLYCSKPSYIIYPSEAFYGRIVKENDKITIRGKMGFSPTTRTQNTIVAFGMLLLTRRVWFIAAFGIATMLLICGFSIRSKSNLNKREAIIDLLKSLEHIEC</sequence>
<protein>
    <submittedName>
        <fullName evidence="2">Uncharacterized protein</fullName>
    </submittedName>
</protein>
<keyword evidence="1" id="KW-1133">Transmembrane helix</keyword>
<dbReference type="EMBL" id="VSSQ01026759">
    <property type="protein sequence ID" value="MPM75639.1"/>
    <property type="molecule type" value="Genomic_DNA"/>
</dbReference>
<reference evidence="2" key="1">
    <citation type="submission" date="2019-08" db="EMBL/GenBank/DDBJ databases">
        <authorList>
            <person name="Kucharzyk K."/>
            <person name="Murdoch R.W."/>
            <person name="Higgins S."/>
            <person name="Loffler F."/>
        </authorList>
    </citation>
    <scope>NUCLEOTIDE SEQUENCE</scope>
</reference>
<dbReference type="AlphaFoldDB" id="A0A645CF84"/>
<gene>
    <name evidence="2" type="ORF">SDC9_122633</name>
</gene>
<evidence type="ECO:0000313" key="2">
    <source>
        <dbReference type="EMBL" id="MPM75639.1"/>
    </source>
</evidence>
<name>A0A645CF84_9ZZZZ</name>
<comment type="caution">
    <text evidence="2">The sequence shown here is derived from an EMBL/GenBank/DDBJ whole genome shotgun (WGS) entry which is preliminary data.</text>
</comment>
<keyword evidence="1" id="KW-0472">Membrane</keyword>
<keyword evidence="1" id="KW-0812">Transmembrane</keyword>
<proteinExistence type="predicted"/>